<accession>A0ACB5PNM3</accession>
<dbReference type="Proteomes" id="UP000605392">
    <property type="component" value="Unassembled WGS sequence"/>
</dbReference>
<comment type="caution">
    <text evidence="1">The sequence shown here is derived from an EMBL/GenBank/DDBJ whole genome shotgun (WGS) entry which is preliminary data.</text>
</comment>
<reference evidence="1 2" key="1">
    <citation type="journal article" date="2019" name="Int. J. Syst. Evol. Microbiol.">
        <title>The Global Catalogue of Microorganisms (GCM) 10K type strain sequencing project: providing services to taxonomists for standard genome sequencing and annotation.</title>
        <authorList>
            <consortium name="The Broad Institute Genomics Platform"/>
            <consortium name="The Broad Institute Genome Sequencing Center for Infectious Disease"/>
            <person name="Wu L."/>
            <person name="Ma J."/>
        </authorList>
    </citation>
    <scope>NUCLEOTIDE SEQUENCE [LARGE SCALE GENOMIC DNA]</scope>
    <source>
        <strain evidence="1 2">CGMCC 1.12720</strain>
    </source>
</reference>
<evidence type="ECO:0000313" key="1">
    <source>
        <dbReference type="EMBL" id="GGF56632.1"/>
    </source>
</evidence>
<keyword evidence="2" id="KW-1185">Reference proteome</keyword>
<proteinExistence type="predicted"/>
<protein>
    <submittedName>
        <fullName evidence="1">Uncharacterized protein</fullName>
    </submittedName>
</protein>
<dbReference type="EMBL" id="BMFN01000001">
    <property type="protein sequence ID" value="GGF56632.1"/>
    <property type="molecule type" value="Genomic_DNA"/>
</dbReference>
<sequence length="541" mass="61677">MPDLFRFRFFTSSSQWIVGGFFAILLGLGLWLHDDYGVSWDEPNNHLNGLVSAKYLAQLVAPELVARQPSSHLIPDIQNFADADHGVAFELPLALLSFVFTHGDSQAFYRLRHACVFLVFVLGIWALYQLAKQRFESWRWGLLAALLLVLSPRFFAEAFYNGKDIVYMALFTLAVYTLTRLLQRPTLGRAVVHGLTTALAVDVRVQGLLVVLVTLLMLSLEARYRPRVERSHLLRVGGIYSVAALVFTVLGWPYLWALPWQELLAATQRISQYPWEGRVVYFGQVLRGTQLPWHYIPVWIIITTPLPYILTALAGVGAWMWEISQRGRASLSTFAGRLDLLFISWLLVPVLLVIGLRPVVYDGWRHLYFIYPALVLLTVRGVHTLATVARQRPPWRPVAISAILLVGGGMIHAAWRIARDHPHQQTYFSILPPSFAQRNFDLDYWGLSYRQGLEWVLAHDLAPTISVYSPWPSGHLVYTNSLILPPTDRARLRFTNHPNADYILTNYRYRTQPFPDTTGREVHTIRVNGVRILSVFQRSGK</sequence>
<evidence type="ECO:0000313" key="2">
    <source>
        <dbReference type="Proteomes" id="UP000605392"/>
    </source>
</evidence>
<gene>
    <name evidence="1" type="ORF">GCM10011375_09710</name>
</gene>
<organism evidence="1 2">
    <name type="scientific">Hymenobacter qilianensis</name>
    <dbReference type="NCBI Taxonomy" id="1385715"/>
    <lineage>
        <taxon>Bacteria</taxon>
        <taxon>Pseudomonadati</taxon>
        <taxon>Bacteroidota</taxon>
        <taxon>Cytophagia</taxon>
        <taxon>Cytophagales</taxon>
        <taxon>Hymenobacteraceae</taxon>
        <taxon>Hymenobacter</taxon>
    </lineage>
</organism>
<name>A0ACB5PNM3_9BACT</name>